<dbReference type="PROSITE" id="PS50240">
    <property type="entry name" value="TRYPSIN_DOM"/>
    <property type="match status" value="1"/>
</dbReference>
<dbReference type="InterPro" id="IPR001254">
    <property type="entry name" value="Trypsin_dom"/>
</dbReference>
<dbReference type="Proteomes" id="UP001562425">
    <property type="component" value="Unassembled WGS sequence"/>
</dbReference>
<keyword evidence="5" id="KW-0325">Glycoprotein</keyword>
<dbReference type="InterPro" id="IPR009003">
    <property type="entry name" value="Peptidase_S1_PA"/>
</dbReference>
<evidence type="ECO:0000256" key="2">
    <source>
        <dbReference type="ARBA" id="ARBA00022525"/>
    </source>
</evidence>
<feature type="domain" description="Peptidase S1" evidence="7">
    <location>
        <begin position="1"/>
        <end position="91"/>
    </location>
</feature>
<dbReference type="EMBL" id="JBEHCU010009646">
    <property type="protein sequence ID" value="KAL1379507.1"/>
    <property type="molecule type" value="Genomic_DNA"/>
</dbReference>
<name>A0ABD1CSU7_CULPP</name>
<evidence type="ECO:0000259" key="7">
    <source>
        <dbReference type="PROSITE" id="PS50240"/>
    </source>
</evidence>
<dbReference type="FunFam" id="2.40.10.10:FF:000054">
    <property type="entry name" value="Complement C1r subcomponent"/>
    <property type="match status" value="1"/>
</dbReference>
<evidence type="ECO:0000256" key="3">
    <source>
        <dbReference type="ARBA" id="ARBA00022729"/>
    </source>
</evidence>
<evidence type="ECO:0000256" key="5">
    <source>
        <dbReference type="ARBA" id="ARBA00023180"/>
    </source>
</evidence>
<comment type="subcellular location">
    <subcellularLocation>
        <location evidence="1">Secreted</location>
    </subcellularLocation>
</comment>
<keyword evidence="2" id="KW-0964">Secreted</keyword>
<dbReference type="PANTHER" id="PTHR24256">
    <property type="entry name" value="TRYPTASE-RELATED"/>
    <property type="match status" value="1"/>
</dbReference>
<evidence type="ECO:0000313" key="9">
    <source>
        <dbReference type="Proteomes" id="UP001562425"/>
    </source>
</evidence>
<comment type="caution">
    <text evidence="8">The sequence shown here is derived from an EMBL/GenBank/DDBJ whole genome shotgun (WGS) entry which is preliminary data.</text>
</comment>
<evidence type="ECO:0000313" key="8">
    <source>
        <dbReference type="EMBL" id="KAL1379507.1"/>
    </source>
</evidence>
<sequence length="92" mass="9475">MKATLPAVSKANCQQELGITLGESHLCAGSAKDGGDTCQGDSGGPLGYPARYNGVRFVQFGVTSFGRACGVGASVYTDVANLMDWILANMQA</sequence>
<dbReference type="InterPro" id="IPR043504">
    <property type="entry name" value="Peptidase_S1_PA_chymotrypsin"/>
</dbReference>
<organism evidence="8 9">
    <name type="scientific">Culex pipiens pipiens</name>
    <name type="common">Northern house mosquito</name>
    <dbReference type="NCBI Taxonomy" id="38569"/>
    <lineage>
        <taxon>Eukaryota</taxon>
        <taxon>Metazoa</taxon>
        <taxon>Ecdysozoa</taxon>
        <taxon>Arthropoda</taxon>
        <taxon>Hexapoda</taxon>
        <taxon>Insecta</taxon>
        <taxon>Pterygota</taxon>
        <taxon>Neoptera</taxon>
        <taxon>Endopterygota</taxon>
        <taxon>Diptera</taxon>
        <taxon>Nematocera</taxon>
        <taxon>Culicoidea</taxon>
        <taxon>Culicidae</taxon>
        <taxon>Culicinae</taxon>
        <taxon>Culicini</taxon>
        <taxon>Culex</taxon>
        <taxon>Culex</taxon>
    </lineage>
</organism>
<protein>
    <recommendedName>
        <fullName evidence="7">Peptidase S1 domain-containing protein</fullName>
    </recommendedName>
</protein>
<keyword evidence="9" id="KW-1185">Reference proteome</keyword>
<dbReference type="Pfam" id="PF00089">
    <property type="entry name" value="Trypsin"/>
    <property type="match status" value="1"/>
</dbReference>
<evidence type="ECO:0000256" key="1">
    <source>
        <dbReference type="ARBA" id="ARBA00004613"/>
    </source>
</evidence>
<dbReference type="Gene3D" id="2.40.10.10">
    <property type="entry name" value="Trypsin-like serine proteases"/>
    <property type="match status" value="1"/>
</dbReference>
<evidence type="ECO:0000256" key="4">
    <source>
        <dbReference type="ARBA" id="ARBA00023157"/>
    </source>
</evidence>
<keyword evidence="3" id="KW-0732">Signal</keyword>
<dbReference type="SUPFAM" id="SSF50494">
    <property type="entry name" value="Trypsin-like serine proteases"/>
    <property type="match status" value="1"/>
</dbReference>
<reference evidence="8 9" key="1">
    <citation type="submission" date="2024-05" db="EMBL/GenBank/DDBJ databases">
        <title>Culex pipiens pipiens assembly and annotation.</title>
        <authorList>
            <person name="Alout H."/>
            <person name="Durand T."/>
        </authorList>
    </citation>
    <scope>NUCLEOTIDE SEQUENCE [LARGE SCALE GENOMIC DNA]</scope>
    <source>
        <strain evidence="8">HA-2024</strain>
        <tissue evidence="8">Whole body</tissue>
    </source>
</reference>
<dbReference type="InterPro" id="IPR051487">
    <property type="entry name" value="Ser/Thr_Proteases_Immune/Dev"/>
</dbReference>
<dbReference type="AlphaFoldDB" id="A0ABD1CSU7"/>
<evidence type="ECO:0000256" key="6">
    <source>
        <dbReference type="ARBA" id="ARBA00024195"/>
    </source>
</evidence>
<gene>
    <name evidence="8" type="ORF">pipiens_014845</name>
</gene>
<comment type="similarity">
    <text evidence="6">Belongs to the peptidase S1 family. CLIP subfamily.</text>
</comment>
<dbReference type="GO" id="GO:0005576">
    <property type="term" value="C:extracellular region"/>
    <property type="evidence" value="ECO:0007669"/>
    <property type="project" value="UniProtKB-SubCell"/>
</dbReference>
<accession>A0ABD1CSU7</accession>
<keyword evidence="4" id="KW-1015">Disulfide bond</keyword>
<proteinExistence type="inferred from homology"/>